<reference evidence="10 11" key="1">
    <citation type="submission" date="2019-03" db="EMBL/GenBank/DDBJ databases">
        <title>This is whole genome sequence of Paenibacillus sp MS74 strain.</title>
        <authorList>
            <person name="Trinh H.N."/>
        </authorList>
    </citation>
    <scope>NUCLEOTIDE SEQUENCE [LARGE SCALE GENOMIC DNA]</scope>
    <source>
        <strain evidence="10 11">MS74</strain>
    </source>
</reference>
<dbReference type="HAMAP" id="MF_00101">
    <property type="entry name" value="AcpS"/>
    <property type="match status" value="1"/>
</dbReference>
<organism evidence="10 11">
    <name type="scientific">Paenibacillus piri</name>
    <dbReference type="NCBI Taxonomy" id="2547395"/>
    <lineage>
        <taxon>Bacteria</taxon>
        <taxon>Bacillati</taxon>
        <taxon>Bacillota</taxon>
        <taxon>Bacilli</taxon>
        <taxon>Bacillales</taxon>
        <taxon>Paenibacillaceae</taxon>
        <taxon>Paenibacillus</taxon>
    </lineage>
</organism>
<dbReference type="GO" id="GO:0006633">
    <property type="term" value="P:fatty acid biosynthetic process"/>
    <property type="evidence" value="ECO:0007669"/>
    <property type="project" value="UniProtKB-UniRule"/>
</dbReference>
<dbReference type="GO" id="GO:0000287">
    <property type="term" value="F:magnesium ion binding"/>
    <property type="evidence" value="ECO:0007669"/>
    <property type="project" value="UniProtKB-UniRule"/>
</dbReference>
<dbReference type="Proteomes" id="UP000295636">
    <property type="component" value="Unassembled WGS sequence"/>
</dbReference>
<dbReference type="NCBIfam" id="TIGR00556">
    <property type="entry name" value="pantethn_trn"/>
    <property type="match status" value="1"/>
</dbReference>
<accession>A0A4R5KNI8</accession>
<keyword evidence="2 8" id="KW-0808">Transferase</keyword>
<evidence type="ECO:0000256" key="4">
    <source>
        <dbReference type="ARBA" id="ARBA00022832"/>
    </source>
</evidence>
<evidence type="ECO:0000256" key="2">
    <source>
        <dbReference type="ARBA" id="ARBA00022679"/>
    </source>
</evidence>
<evidence type="ECO:0000256" key="5">
    <source>
        <dbReference type="ARBA" id="ARBA00022842"/>
    </source>
</evidence>
<dbReference type="InterPro" id="IPR037143">
    <property type="entry name" value="4-PPantetheinyl_Trfase_dom_sf"/>
</dbReference>
<keyword evidence="8" id="KW-0963">Cytoplasm</keyword>
<dbReference type="GO" id="GO:0005737">
    <property type="term" value="C:cytoplasm"/>
    <property type="evidence" value="ECO:0007669"/>
    <property type="project" value="UniProtKB-SubCell"/>
</dbReference>
<dbReference type="OrthoDB" id="517356at2"/>
<proteinExistence type="inferred from homology"/>
<gene>
    <name evidence="8 10" type="primary">acpS</name>
    <name evidence="10" type="ORF">E1757_15520</name>
</gene>
<comment type="subcellular location">
    <subcellularLocation>
        <location evidence="8">Cytoplasm</location>
    </subcellularLocation>
</comment>
<evidence type="ECO:0000313" key="11">
    <source>
        <dbReference type="Proteomes" id="UP000295636"/>
    </source>
</evidence>
<protein>
    <recommendedName>
        <fullName evidence="8">Holo-[acyl-carrier-protein] synthase</fullName>
        <shortName evidence="8">Holo-ACP synthase</shortName>
        <ecNumber evidence="8">2.7.8.7</ecNumber>
    </recommendedName>
    <alternativeName>
        <fullName evidence="8">4'-phosphopantetheinyl transferase AcpS</fullName>
    </alternativeName>
</protein>
<dbReference type="InterPro" id="IPR004568">
    <property type="entry name" value="Ppantetheine-prot_Trfase_dom"/>
</dbReference>
<dbReference type="InterPro" id="IPR002582">
    <property type="entry name" value="ACPS"/>
</dbReference>
<comment type="similarity">
    <text evidence="8">Belongs to the P-Pant transferase superfamily. AcpS family.</text>
</comment>
<evidence type="ECO:0000313" key="10">
    <source>
        <dbReference type="EMBL" id="TDF97233.1"/>
    </source>
</evidence>
<evidence type="ECO:0000256" key="6">
    <source>
        <dbReference type="ARBA" id="ARBA00023098"/>
    </source>
</evidence>
<dbReference type="EMBL" id="SMRT01000006">
    <property type="protein sequence ID" value="TDF97233.1"/>
    <property type="molecule type" value="Genomic_DNA"/>
</dbReference>
<feature type="domain" description="4'-phosphopantetheinyl transferase" evidence="9">
    <location>
        <begin position="4"/>
        <end position="97"/>
    </location>
</feature>
<evidence type="ECO:0000256" key="1">
    <source>
        <dbReference type="ARBA" id="ARBA00022516"/>
    </source>
</evidence>
<feature type="binding site" evidence="8">
    <location>
        <position position="8"/>
    </location>
    <ligand>
        <name>Mg(2+)</name>
        <dbReference type="ChEBI" id="CHEBI:18420"/>
    </ligand>
</feature>
<sequence>MIIGIGTDLLNIARVKTIVESGAGDRFIARVLTEDEQRLAAERQGRLVEFVAGRFAAKEAVSKALGCGIGKQVSFKDIEVIPGPLGKPVCRVSKEALRRLQLEPPEEIVIHLSITHTAELAMAYSVAERVPF</sequence>
<comment type="cofactor">
    <cofactor evidence="8">
        <name>Mg(2+)</name>
        <dbReference type="ChEBI" id="CHEBI:18420"/>
    </cofactor>
</comment>
<keyword evidence="11" id="KW-1185">Reference proteome</keyword>
<keyword evidence="6 8" id="KW-0443">Lipid metabolism</keyword>
<keyword evidence="4 8" id="KW-0276">Fatty acid metabolism</keyword>
<keyword evidence="3 8" id="KW-0479">Metal-binding</keyword>
<comment type="caution">
    <text evidence="10">The sequence shown here is derived from an EMBL/GenBank/DDBJ whole genome shotgun (WGS) entry which is preliminary data.</text>
</comment>
<feature type="binding site" evidence="8">
    <location>
        <position position="59"/>
    </location>
    <ligand>
        <name>Mg(2+)</name>
        <dbReference type="ChEBI" id="CHEBI:18420"/>
    </ligand>
</feature>
<keyword evidence="1 8" id="KW-0444">Lipid biosynthesis</keyword>
<dbReference type="EC" id="2.7.8.7" evidence="8"/>
<keyword evidence="5 8" id="KW-0460">Magnesium</keyword>
<evidence type="ECO:0000256" key="3">
    <source>
        <dbReference type="ARBA" id="ARBA00022723"/>
    </source>
</evidence>
<comment type="function">
    <text evidence="8">Transfers the 4'-phosphopantetheine moiety from coenzyme A to a Ser of acyl-carrier-protein.</text>
</comment>
<dbReference type="NCBIfam" id="TIGR00516">
    <property type="entry name" value="acpS"/>
    <property type="match status" value="1"/>
</dbReference>
<dbReference type="GO" id="GO:0008897">
    <property type="term" value="F:holo-[acyl-carrier-protein] synthase activity"/>
    <property type="evidence" value="ECO:0007669"/>
    <property type="project" value="UniProtKB-UniRule"/>
</dbReference>
<name>A0A4R5KNI8_9BACL</name>
<keyword evidence="7 8" id="KW-0275">Fatty acid biosynthesis</keyword>
<dbReference type="InterPro" id="IPR008278">
    <property type="entry name" value="4-PPantetheinyl_Trfase_dom"/>
</dbReference>
<dbReference type="Pfam" id="PF01648">
    <property type="entry name" value="ACPS"/>
    <property type="match status" value="1"/>
</dbReference>
<evidence type="ECO:0000256" key="7">
    <source>
        <dbReference type="ARBA" id="ARBA00023160"/>
    </source>
</evidence>
<dbReference type="SUPFAM" id="SSF56214">
    <property type="entry name" value="4'-phosphopantetheinyl transferase"/>
    <property type="match status" value="1"/>
</dbReference>
<comment type="catalytic activity">
    <reaction evidence="8">
        <text>apo-[ACP] + CoA = holo-[ACP] + adenosine 3',5'-bisphosphate + H(+)</text>
        <dbReference type="Rhea" id="RHEA:12068"/>
        <dbReference type="Rhea" id="RHEA-COMP:9685"/>
        <dbReference type="Rhea" id="RHEA-COMP:9690"/>
        <dbReference type="ChEBI" id="CHEBI:15378"/>
        <dbReference type="ChEBI" id="CHEBI:29999"/>
        <dbReference type="ChEBI" id="CHEBI:57287"/>
        <dbReference type="ChEBI" id="CHEBI:58343"/>
        <dbReference type="ChEBI" id="CHEBI:64479"/>
        <dbReference type="EC" id="2.7.8.7"/>
    </reaction>
</comment>
<dbReference type="RefSeq" id="WP_133229602.1">
    <property type="nucleotide sequence ID" value="NZ_SMRT01000006.1"/>
</dbReference>
<dbReference type="Gene3D" id="3.90.470.20">
    <property type="entry name" value="4'-phosphopantetheinyl transferase domain"/>
    <property type="match status" value="1"/>
</dbReference>
<evidence type="ECO:0000259" key="9">
    <source>
        <dbReference type="Pfam" id="PF01648"/>
    </source>
</evidence>
<evidence type="ECO:0000256" key="8">
    <source>
        <dbReference type="HAMAP-Rule" id="MF_00101"/>
    </source>
</evidence>
<dbReference type="AlphaFoldDB" id="A0A4R5KNI8"/>